<dbReference type="RefSeq" id="WP_135707761.1">
    <property type="nucleotide sequence ID" value="NZ_CP038639.1"/>
</dbReference>
<evidence type="ECO:0000259" key="6">
    <source>
        <dbReference type="PROSITE" id="PS51898"/>
    </source>
</evidence>
<dbReference type="InterPro" id="IPR050090">
    <property type="entry name" value="Tyrosine_recombinase_XerCD"/>
</dbReference>
<sequence length="330" mass="36693">MRYFQYITAGMAQMDSLWLSNPTQAYRDWQTREAAGADRRPFSARSIVQHQAMFEHFRRHLMNRGATIASFGTADVDAFWRTTDGRSYSQATRMRYVKLLDRLCRHLVFAGVRQDNPAAALLFAERWPDQEPTPLFLDEAEDARLQAYLLSPAEDLAGLRGRAIVATFLATGVTAGEARAARMRDLIADANPPYLFVSAHGARDARTVHLADFAIPVLRTWCARRSILPVEGDLLFTLTPDGRPITDMSFGRIVATALAAMGFSGAEPSPRTLRNTFCRRHLLAGNSRDEVSRMLGLASHRTCDRIAATLPTADEPMHQNSSPDAPAKAE</sequence>
<dbReference type="SUPFAM" id="SSF56349">
    <property type="entry name" value="DNA breaking-rejoining enzymes"/>
    <property type="match status" value="1"/>
</dbReference>
<dbReference type="OrthoDB" id="8956973at2"/>
<geneLocation type="plasmid" evidence="7">
    <name>unnamed4</name>
</geneLocation>
<keyword evidence="2" id="KW-0229">DNA integration</keyword>
<dbReference type="KEGG" id="cox:E0W60_35985"/>
<dbReference type="GO" id="GO:0015074">
    <property type="term" value="P:DNA integration"/>
    <property type="evidence" value="ECO:0007669"/>
    <property type="project" value="UniProtKB-KW"/>
</dbReference>
<dbReference type="PANTHER" id="PTHR30349">
    <property type="entry name" value="PHAGE INTEGRASE-RELATED"/>
    <property type="match status" value="1"/>
</dbReference>
<dbReference type="Gene3D" id="1.10.150.130">
    <property type="match status" value="1"/>
</dbReference>
<dbReference type="GO" id="GO:0003677">
    <property type="term" value="F:DNA binding"/>
    <property type="evidence" value="ECO:0007669"/>
    <property type="project" value="UniProtKB-KW"/>
</dbReference>
<proteinExistence type="inferred from homology"/>
<keyword evidence="7" id="KW-0614">Plasmid</keyword>
<evidence type="ECO:0000256" key="5">
    <source>
        <dbReference type="SAM" id="MobiDB-lite"/>
    </source>
</evidence>
<evidence type="ECO:0000256" key="4">
    <source>
        <dbReference type="ARBA" id="ARBA00023172"/>
    </source>
</evidence>
<name>A0A4P7LV52_9BURK</name>
<dbReference type="InterPro" id="IPR002104">
    <property type="entry name" value="Integrase_catalytic"/>
</dbReference>
<organism evidence="7 8">
    <name type="scientific">Cupriavidus oxalaticus</name>
    <dbReference type="NCBI Taxonomy" id="96344"/>
    <lineage>
        <taxon>Bacteria</taxon>
        <taxon>Pseudomonadati</taxon>
        <taxon>Pseudomonadota</taxon>
        <taxon>Betaproteobacteria</taxon>
        <taxon>Burkholderiales</taxon>
        <taxon>Burkholderiaceae</taxon>
        <taxon>Cupriavidus</taxon>
    </lineage>
</organism>
<dbReference type="PROSITE" id="PS51898">
    <property type="entry name" value="TYR_RECOMBINASE"/>
    <property type="match status" value="1"/>
</dbReference>
<dbReference type="EMBL" id="CP038639">
    <property type="protein sequence ID" value="QBY56497.1"/>
    <property type="molecule type" value="Genomic_DNA"/>
</dbReference>
<dbReference type="InterPro" id="IPR013762">
    <property type="entry name" value="Integrase-like_cat_sf"/>
</dbReference>
<evidence type="ECO:0000256" key="2">
    <source>
        <dbReference type="ARBA" id="ARBA00022908"/>
    </source>
</evidence>
<evidence type="ECO:0000256" key="3">
    <source>
        <dbReference type="ARBA" id="ARBA00023125"/>
    </source>
</evidence>
<dbReference type="InterPro" id="IPR010998">
    <property type="entry name" value="Integrase_recombinase_N"/>
</dbReference>
<comment type="similarity">
    <text evidence="1">Belongs to the 'phage' integrase family.</text>
</comment>
<dbReference type="AlphaFoldDB" id="A0A4P7LV52"/>
<gene>
    <name evidence="7" type="ORF">E0W60_35985</name>
</gene>
<dbReference type="Gene3D" id="1.10.443.10">
    <property type="entry name" value="Intergrase catalytic core"/>
    <property type="match status" value="1"/>
</dbReference>
<dbReference type="InterPro" id="IPR011010">
    <property type="entry name" value="DNA_brk_join_enz"/>
</dbReference>
<dbReference type="Pfam" id="PF00589">
    <property type="entry name" value="Phage_integrase"/>
    <property type="match status" value="1"/>
</dbReference>
<keyword evidence="4" id="KW-0233">DNA recombination</keyword>
<dbReference type="Proteomes" id="UP000295294">
    <property type="component" value="Plasmid unnamed4"/>
</dbReference>
<evidence type="ECO:0000256" key="1">
    <source>
        <dbReference type="ARBA" id="ARBA00008857"/>
    </source>
</evidence>
<dbReference type="PANTHER" id="PTHR30349:SF41">
    <property type="entry name" value="INTEGRASE_RECOMBINASE PROTEIN MJ0367-RELATED"/>
    <property type="match status" value="1"/>
</dbReference>
<keyword evidence="3" id="KW-0238">DNA-binding</keyword>
<protein>
    <submittedName>
        <fullName evidence="7">Site-specific integrase</fullName>
    </submittedName>
</protein>
<feature type="region of interest" description="Disordered" evidence="5">
    <location>
        <begin position="310"/>
        <end position="330"/>
    </location>
</feature>
<reference evidence="7 8" key="1">
    <citation type="submission" date="2019-03" db="EMBL/GenBank/DDBJ databases">
        <title>Efficiently degradation of phenoxyalkanoic acid herbicides by Cupriavidus oxalaticus strain X32.</title>
        <authorList>
            <person name="Sheng X."/>
        </authorList>
    </citation>
    <scope>NUCLEOTIDE SEQUENCE [LARGE SCALE GENOMIC DNA]</scope>
    <source>
        <strain evidence="7 8">X32</strain>
        <plasmid evidence="7 8">unnamed4</plasmid>
    </source>
</reference>
<feature type="domain" description="Tyr recombinase" evidence="6">
    <location>
        <begin position="132"/>
        <end position="330"/>
    </location>
</feature>
<evidence type="ECO:0000313" key="8">
    <source>
        <dbReference type="Proteomes" id="UP000295294"/>
    </source>
</evidence>
<dbReference type="GO" id="GO:0006310">
    <property type="term" value="P:DNA recombination"/>
    <property type="evidence" value="ECO:0007669"/>
    <property type="project" value="UniProtKB-KW"/>
</dbReference>
<evidence type="ECO:0000313" key="7">
    <source>
        <dbReference type="EMBL" id="QBY56497.1"/>
    </source>
</evidence>
<accession>A0A4P7LV52</accession>